<dbReference type="OrthoDB" id="184880at2759"/>
<dbReference type="AlphaFoldDB" id="A0A9W8VAT0"/>
<dbReference type="Gene3D" id="3.40.50.150">
    <property type="entry name" value="Vaccinia Virus protein VP39"/>
    <property type="match status" value="1"/>
</dbReference>
<dbReference type="Pfam" id="PF13489">
    <property type="entry name" value="Methyltransf_23"/>
    <property type="match status" value="1"/>
</dbReference>
<accession>A0A9W8VAT0</accession>
<comment type="caution">
    <text evidence="3">The sequence shown here is derived from an EMBL/GenBank/DDBJ whole genome shotgun (WGS) entry which is preliminary data.</text>
</comment>
<name>A0A9W8VAT0_9HYPO</name>
<reference evidence="3" key="1">
    <citation type="submission" date="2022-09" db="EMBL/GenBank/DDBJ databases">
        <title>Fusarium specimens isolated from Avocado Roots.</title>
        <authorList>
            <person name="Stajich J."/>
            <person name="Roper C."/>
            <person name="Heimlech-Rivalta G."/>
        </authorList>
    </citation>
    <scope>NUCLEOTIDE SEQUENCE</scope>
    <source>
        <strain evidence="3">CF00136</strain>
    </source>
</reference>
<evidence type="ECO:0008006" key="5">
    <source>
        <dbReference type="Google" id="ProtNLM"/>
    </source>
</evidence>
<feature type="region of interest" description="Disordered" evidence="2">
    <location>
        <begin position="1"/>
        <end position="68"/>
    </location>
</feature>
<dbReference type="PANTHER" id="PTHR43591">
    <property type="entry name" value="METHYLTRANSFERASE"/>
    <property type="match status" value="1"/>
</dbReference>
<evidence type="ECO:0000256" key="2">
    <source>
        <dbReference type="SAM" id="MobiDB-lite"/>
    </source>
</evidence>
<evidence type="ECO:0000256" key="1">
    <source>
        <dbReference type="ARBA" id="ARBA00038158"/>
    </source>
</evidence>
<protein>
    <recommendedName>
        <fullName evidence="5">Methyltransferase</fullName>
    </recommendedName>
</protein>
<dbReference type="PANTHER" id="PTHR43591:SF24">
    <property type="entry name" value="2-METHOXY-6-POLYPRENYL-1,4-BENZOQUINOL METHYLASE, MITOCHONDRIAL"/>
    <property type="match status" value="1"/>
</dbReference>
<dbReference type="InterPro" id="IPR029063">
    <property type="entry name" value="SAM-dependent_MTases_sf"/>
</dbReference>
<proteinExistence type="inferred from homology"/>
<feature type="compositionally biased region" description="Low complexity" evidence="2">
    <location>
        <begin position="51"/>
        <end position="60"/>
    </location>
</feature>
<dbReference type="SUPFAM" id="SSF53335">
    <property type="entry name" value="S-adenosyl-L-methionine-dependent methyltransferases"/>
    <property type="match status" value="1"/>
</dbReference>
<evidence type="ECO:0000313" key="4">
    <source>
        <dbReference type="Proteomes" id="UP001152049"/>
    </source>
</evidence>
<gene>
    <name evidence="3" type="ORF">NW762_013000</name>
</gene>
<keyword evidence="4" id="KW-1185">Reference proteome</keyword>
<sequence>MSDSRPDTPAEPASRGPASPQHDPPIEAEHPPSPPPPADDADNNESDGASDDGYSSAAGSTDTASLSSSVRDYQFENSRRYHKFKEGLYQFPNDVPEQEREDMKHTVAAHLLGGKLHASPLENPQMIIDVGTGTGSWAIDMGDEYPSAEVIGIDLSPIQPPWVPPNVRFLVDDAEATWLYPDNSLDLVHLRNMSTAIKDWPALLEQIYNALKPGGWIELPEFRWVYGCDDGTLRPDFTPPQMVDNIKAGLAKFGIEMHAAEKNEDRLRDAGFASIRHEIKKVPVGPWPKDKNLKMIGLYNRSVIYDGLQAITMGPYTRGLGWTPEEVELFLVRVRKDLMDPSVHSYVHFHSLCAQKPYNP</sequence>
<evidence type="ECO:0000313" key="3">
    <source>
        <dbReference type="EMBL" id="KAJ4247791.1"/>
    </source>
</evidence>
<dbReference type="EMBL" id="JAOQAZ010000038">
    <property type="protein sequence ID" value="KAJ4247791.1"/>
    <property type="molecule type" value="Genomic_DNA"/>
</dbReference>
<dbReference type="GO" id="GO:0008168">
    <property type="term" value="F:methyltransferase activity"/>
    <property type="evidence" value="ECO:0007669"/>
    <property type="project" value="TreeGrafter"/>
</dbReference>
<feature type="compositionally biased region" description="Acidic residues" evidence="2">
    <location>
        <begin position="39"/>
        <end position="50"/>
    </location>
</feature>
<dbReference type="CDD" id="cd02440">
    <property type="entry name" value="AdoMet_MTases"/>
    <property type="match status" value="1"/>
</dbReference>
<comment type="similarity">
    <text evidence="1">Belongs to the methyltransferase superfamily. LaeA methyltransferase family.</text>
</comment>
<organism evidence="3 4">
    <name type="scientific">Fusarium torreyae</name>
    <dbReference type="NCBI Taxonomy" id="1237075"/>
    <lineage>
        <taxon>Eukaryota</taxon>
        <taxon>Fungi</taxon>
        <taxon>Dikarya</taxon>
        <taxon>Ascomycota</taxon>
        <taxon>Pezizomycotina</taxon>
        <taxon>Sordariomycetes</taxon>
        <taxon>Hypocreomycetidae</taxon>
        <taxon>Hypocreales</taxon>
        <taxon>Nectriaceae</taxon>
        <taxon>Fusarium</taxon>
    </lineage>
</organism>
<dbReference type="Proteomes" id="UP001152049">
    <property type="component" value="Unassembled WGS sequence"/>
</dbReference>